<dbReference type="RefSeq" id="WP_143156965.1">
    <property type="nucleotide sequence ID" value="NZ_FQWY01000091.1"/>
</dbReference>
<evidence type="ECO:0000259" key="1">
    <source>
        <dbReference type="PROSITE" id="PS50994"/>
    </source>
</evidence>
<dbReference type="PANTHER" id="PTHR35004">
    <property type="entry name" value="TRANSPOSASE RV3428C-RELATED"/>
    <property type="match status" value="1"/>
</dbReference>
<dbReference type="InterPro" id="IPR001387">
    <property type="entry name" value="Cro/C1-type_HTH"/>
</dbReference>
<feature type="domain" description="Integrase catalytic" evidence="1">
    <location>
        <begin position="113"/>
        <end position="287"/>
    </location>
</feature>
<dbReference type="PANTHER" id="PTHR35004:SF7">
    <property type="entry name" value="INTEGRASE PROTEIN"/>
    <property type="match status" value="1"/>
</dbReference>
<dbReference type="OrthoDB" id="3193769at2"/>
<dbReference type="InterPro" id="IPR001584">
    <property type="entry name" value="Integrase_cat-core"/>
</dbReference>
<dbReference type="Pfam" id="PF01381">
    <property type="entry name" value="HTH_3"/>
    <property type="match status" value="1"/>
</dbReference>
<dbReference type="CDD" id="cd00093">
    <property type="entry name" value="HTH_XRE"/>
    <property type="match status" value="1"/>
</dbReference>
<name>A0A1M5SJW5_9FIRM</name>
<evidence type="ECO:0000313" key="2">
    <source>
        <dbReference type="EMBL" id="SHH38836.1"/>
    </source>
</evidence>
<dbReference type="AlphaFoldDB" id="A0A1M5SJW5"/>
<dbReference type="InterPro" id="IPR054353">
    <property type="entry name" value="IstA-like_C"/>
</dbReference>
<feature type="non-terminal residue" evidence="2">
    <location>
        <position position="1"/>
    </location>
</feature>
<reference evidence="3" key="1">
    <citation type="submission" date="2016-11" db="EMBL/GenBank/DDBJ databases">
        <authorList>
            <person name="Varghese N."/>
            <person name="Submissions S."/>
        </authorList>
    </citation>
    <scope>NUCLEOTIDE SEQUENCE [LARGE SCALE GENOMIC DNA]</scope>
    <source>
        <strain evidence="3">DSM 11003</strain>
    </source>
</reference>
<accession>A0A1M5SJW5</accession>
<gene>
    <name evidence="2" type="ORF">SAMN02745221_02235</name>
</gene>
<dbReference type="EMBL" id="FQWY01000091">
    <property type="protein sequence ID" value="SHH38836.1"/>
    <property type="molecule type" value="Genomic_DNA"/>
</dbReference>
<dbReference type="GO" id="GO:0015074">
    <property type="term" value="P:DNA integration"/>
    <property type="evidence" value="ECO:0007669"/>
    <property type="project" value="InterPro"/>
</dbReference>
<dbReference type="InterPro" id="IPR009057">
    <property type="entry name" value="Homeodomain-like_sf"/>
</dbReference>
<dbReference type="Proteomes" id="UP000242329">
    <property type="component" value="Unassembled WGS sequence"/>
</dbReference>
<dbReference type="SUPFAM" id="SSF46689">
    <property type="entry name" value="Homeodomain-like"/>
    <property type="match status" value="1"/>
</dbReference>
<dbReference type="Pfam" id="PF22483">
    <property type="entry name" value="Mu-transpos_C_2"/>
    <property type="match status" value="1"/>
</dbReference>
<evidence type="ECO:0000313" key="3">
    <source>
        <dbReference type="Proteomes" id="UP000242329"/>
    </source>
</evidence>
<sequence>RHLYLVEGMSQRSIAKQLGISRNTVRRYCKGEQVPWERKPVKRAPSVITPEVIDFIKSCLQEDAQTPNKRQKHTAQRIYERLCEEKGFTGGCSTIRNAVKELRDKIPKVYVPPAFEPGEAIQVDWGQATIILNGVKTEVHLFCMRLCHSIAPFVIAYPSEREETFLEAHVKGFEFFGGVSRDLIYDNLKTAVKEGWGKTAREQDKFAAFRAHYAYRPVFCNPGEGHEKGLVENLVGYARRNFLVPVPRVSSFEELNQLLQQRCLKYIEHHKVQGRDMSVKEAFALEQKALLPLPLKPYESCKSAEVRVDYFSTVRFETNSYSVPVKWAGKQVTVKASGLKINIYYRGEKIASHPRCYKKYQTIYQLEHYIPLIEQRPRSVFHAKPVKEAQLPEQIFTYAKKLKNPDKAMVRLLRLIVDQGL</sequence>
<protein>
    <submittedName>
        <fullName evidence="2">Transposase</fullName>
    </submittedName>
</protein>
<keyword evidence="3" id="KW-1185">Reference proteome</keyword>
<organism evidence="2 3">
    <name type="scientific">Thermosyntropha lipolytica DSM 11003</name>
    <dbReference type="NCBI Taxonomy" id="1123382"/>
    <lineage>
        <taxon>Bacteria</taxon>
        <taxon>Bacillati</taxon>
        <taxon>Bacillota</taxon>
        <taxon>Clostridia</taxon>
        <taxon>Eubacteriales</taxon>
        <taxon>Syntrophomonadaceae</taxon>
        <taxon>Thermosyntropha</taxon>
    </lineage>
</organism>
<dbReference type="Gene3D" id="1.10.10.60">
    <property type="entry name" value="Homeodomain-like"/>
    <property type="match status" value="1"/>
</dbReference>
<dbReference type="NCBIfam" id="NF033546">
    <property type="entry name" value="transpos_IS21"/>
    <property type="match status" value="1"/>
</dbReference>
<proteinExistence type="predicted"/>
<dbReference type="PROSITE" id="PS50994">
    <property type="entry name" value="INTEGRASE"/>
    <property type="match status" value="1"/>
</dbReference>